<dbReference type="Proteomes" id="UP000004810">
    <property type="component" value="Unassembled WGS sequence"/>
</dbReference>
<sequence>GIHGEAYLCNSYYLIRDAYQCGEKIFIEFCSTEAIQNLQQLRRLVMELGIEEGCPKERPSNWMKLSHDQ</sequence>
<evidence type="ECO:0000313" key="2">
    <source>
        <dbReference type="Proteomes" id="UP000004810"/>
    </source>
</evidence>
<accession>J9ANV4</accession>
<reference evidence="2" key="1">
    <citation type="submission" date="2012-08" db="EMBL/GenBank/DDBJ databases">
        <title>The Genome Sequence of Wuchereria bancrofti.</title>
        <authorList>
            <person name="Nutman T.B."/>
            <person name="Fink D.L."/>
            <person name="Russ C."/>
            <person name="Young S."/>
            <person name="Zeng Q."/>
            <person name="Koehrsen M."/>
            <person name="Alvarado L."/>
            <person name="Berlin A."/>
            <person name="Chapman S.B."/>
            <person name="Chen Z."/>
            <person name="Freedman E."/>
            <person name="Gellesch M."/>
            <person name="Goldberg J."/>
            <person name="Griggs A."/>
            <person name="Gujja S."/>
            <person name="Heilman E.R."/>
            <person name="Heiman D."/>
            <person name="Hepburn T."/>
            <person name="Howarth C."/>
            <person name="Jen D."/>
            <person name="Larson L."/>
            <person name="Lewis B."/>
            <person name="Mehta T."/>
            <person name="Park D."/>
            <person name="Pearson M."/>
            <person name="Roberts A."/>
            <person name="Saif S."/>
            <person name="Shea T."/>
            <person name="Shenoy N."/>
            <person name="Sisk P."/>
            <person name="Stolte C."/>
            <person name="Sykes S."/>
            <person name="Walk T."/>
            <person name="White J."/>
            <person name="Yandava C."/>
            <person name="Haas B."/>
            <person name="Henn M.R."/>
            <person name="Nusbaum C."/>
            <person name="Birren B."/>
        </authorList>
    </citation>
    <scope>NUCLEOTIDE SEQUENCE [LARGE SCALE GENOMIC DNA]</scope>
    <source>
        <strain evidence="2">NA</strain>
    </source>
</reference>
<protein>
    <submittedName>
        <fullName evidence="1">Uncharacterized protein</fullName>
    </submittedName>
</protein>
<gene>
    <name evidence="1" type="ORF">WUBG_13094</name>
</gene>
<organism evidence="1 2">
    <name type="scientific">Wuchereria bancrofti</name>
    <dbReference type="NCBI Taxonomy" id="6293"/>
    <lineage>
        <taxon>Eukaryota</taxon>
        <taxon>Metazoa</taxon>
        <taxon>Ecdysozoa</taxon>
        <taxon>Nematoda</taxon>
        <taxon>Chromadorea</taxon>
        <taxon>Rhabditida</taxon>
        <taxon>Spirurina</taxon>
        <taxon>Spiruromorpha</taxon>
        <taxon>Filarioidea</taxon>
        <taxon>Onchocercidae</taxon>
        <taxon>Wuchereria</taxon>
    </lineage>
</organism>
<feature type="non-terminal residue" evidence="1">
    <location>
        <position position="1"/>
    </location>
</feature>
<proteinExistence type="predicted"/>
<name>J9ANV4_WUCBA</name>
<dbReference type="AlphaFoldDB" id="J9ANV4"/>
<dbReference type="EMBL" id="ADBV01009721">
    <property type="protein sequence ID" value="EJW76000.1"/>
    <property type="molecule type" value="Genomic_DNA"/>
</dbReference>
<evidence type="ECO:0000313" key="1">
    <source>
        <dbReference type="EMBL" id="EJW76000.1"/>
    </source>
</evidence>
<comment type="caution">
    <text evidence="1">The sequence shown here is derived from an EMBL/GenBank/DDBJ whole genome shotgun (WGS) entry which is preliminary data.</text>
</comment>